<organism evidence="2 3">
    <name type="scientific">Phytophthora nicotianae P10297</name>
    <dbReference type="NCBI Taxonomy" id="1317064"/>
    <lineage>
        <taxon>Eukaryota</taxon>
        <taxon>Sar</taxon>
        <taxon>Stramenopiles</taxon>
        <taxon>Oomycota</taxon>
        <taxon>Peronosporomycetes</taxon>
        <taxon>Peronosporales</taxon>
        <taxon>Peronosporaceae</taxon>
        <taxon>Phytophthora</taxon>
    </lineage>
</organism>
<name>W2YDD2_PHYNI</name>
<protein>
    <submittedName>
        <fullName evidence="2">Uncharacterized protein</fullName>
    </submittedName>
</protein>
<feature type="transmembrane region" description="Helical" evidence="1">
    <location>
        <begin position="49"/>
        <end position="79"/>
    </location>
</feature>
<gene>
    <name evidence="2" type="ORF">F442_18328</name>
</gene>
<evidence type="ECO:0000313" key="3">
    <source>
        <dbReference type="Proteomes" id="UP000018948"/>
    </source>
</evidence>
<evidence type="ECO:0000313" key="2">
    <source>
        <dbReference type="EMBL" id="ETP33080.1"/>
    </source>
</evidence>
<keyword evidence="1" id="KW-0812">Transmembrane</keyword>
<sequence length="146" mass="16295">MSPTSPTPANYDHKLRSLTPVERSEAMEQNDISIDSNTIVEVSLRLERFVICVAAALAASVTVAGCIFIVLLMLCVIYLPTARVKLSPDTTPAAQYVQILTDDLYPDLVHKKRLRFANGDCLLFNEYVVDAIVLHAKRDQTKKIYL</sequence>
<comment type="caution">
    <text evidence="2">The sequence shown here is derived from an EMBL/GenBank/DDBJ whole genome shotgun (WGS) entry which is preliminary data.</text>
</comment>
<reference evidence="2 3" key="1">
    <citation type="submission" date="2013-11" db="EMBL/GenBank/DDBJ databases">
        <title>The Genome Sequence of Phytophthora parasitica P10297.</title>
        <authorList>
            <consortium name="The Broad Institute Genomics Platform"/>
            <person name="Russ C."/>
            <person name="Tyler B."/>
            <person name="Panabieres F."/>
            <person name="Shan W."/>
            <person name="Tripathy S."/>
            <person name="Grunwald N."/>
            <person name="Machado M."/>
            <person name="Johnson C.S."/>
            <person name="Walker B."/>
            <person name="Young S.K."/>
            <person name="Zeng Q."/>
            <person name="Gargeya S."/>
            <person name="Fitzgerald M."/>
            <person name="Haas B."/>
            <person name="Abouelleil A."/>
            <person name="Allen A.W."/>
            <person name="Alvarado L."/>
            <person name="Arachchi H.M."/>
            <person name="Berlin A.M."/>
            <person name="Chapman S.B."/>
            <person name="Gainer-Dewar J."/>
            <person name="Goldberg J."/>
            <person name="Griggs A."/>
            <person name="Gujja S."/>
            <person name="Hansen M."/>
            <person name="Howarth C."/>
            <person name="Imamovic A."/>
            <person name="Ireland A."/>
            <person name="Larimer J."/>
            <person name="McCowan C."/>
            <person name="Murphy C."/>
            <person name="Pearson M."/>
            <person name="Poon T.W."/>
            <person name="Priest M."/>
            <person name="Roberts A."/>
            <person name="Saif S."/>
            <person name="Shea T."/>
            <person name="Sisk P."/>
            <person name="Sykes S."/>
            <person name="Wortman J."/>
            <person name="Nusbaum C."/>
            <person name="Birren B."/>
        </authorList>
    </citation>
    <scope>NUCLEOTIDE SEQUENCE [LARGE SCALE GENOMIC DNA]</scope>
    <source>
        <strain evidence="2 3">P10297</strain>
    </source>
</reference>
<dbReference type="EMBL" id="ANIY01003852">
    <property type="protein sequence ID" value="ETP33080.1"/>
    <property type="molecule type" value="Genomic_DNA"/>
</dbReference>
<accession>W2YDD2</accession>
<keyword evidence="1" id="KW-1133">Transmembrane helix</keyword>
<proteinExistence type="predicted"/>
<keyword evidence="1" id="KW-0472">Membrane</keyword>
<evidence type="ECO:0000256" key="1">
    <source>
        <dbReference type="SAM" id="Phobius"/>
    </source>
</evidence>
<dbReference type="AlphaFoldDB" id="W2YDD2"/>
<dbReference type="Proteomes" id="UP000018948">
    <property type="component" value="Unassembled WGS sequence"/>
</dbReference>